<protein>
    <submittedName>
        <fullName evidence="1">Putative tail component</fullName>
    </submittedName>
</protein>
<evidence type="ECO:0000313" key="1">
    <source>
        <dbReference type="EMBL" id="DAG05094.1"/>
    </source>
</evidence>
<reference evidence="1" key="1">
    <citation type="journal article" date="2021" name="Proc. Natl. Acad. Sci. U.S.A.">
        <title>A Catalog of Tens of Thousands of Viruses from Human Metagenomes Reveals Hidden Associations with Chronic Diseases.</title>
        <authorList>
            <person name="Tisza M.J."/>
            <person name="Buck C.B."/>
        </authorList>
    </citation>
    <scope>NUCLEOTIDE SEQUENCE</scope>
    <source>
        <strain evidence="1">CtE3x18</strain>
    </source>
</reference>
<proteinExistence type="predicted"/>
<dbReference type="Pfam" id="PF04883">
    <property type="entry name" value="HK97-gp10_like"/>
    <property type="match status" value="1"/>
</dbReference>
<accession>A0A8S5VEJ1</accession>
<organism evidence="1">
    <name type="scientific">Myoviridae sp. ctE3x18</name>
    <dbReference type="NCBI Taxonomy" id="2825059"/>
    <lineage>
        <taxon>Viruses</taxon>
        <taxon>Duplodnaviria</taxon>
        <taxon>Heunggongvirae</taxon>
        <taxon>Uroviricota</taxon>
        <taxon>Caudoviricetes</taxon>
    </lineage>
</organism>
<name>A0A8S5VEJ1_9CAUD</name>
<dbReference type="InterPro" id="IPR010064">
    <property type="entry name" value="HK97-gp10_tail"/>
</dbReference>
<sequence>MAKTKNISTGKIALEDMPDALTEILTDFQRSSFDVRQNAVQAGAEVFKSAVEQATPRDTGGMADSWEIKTKYKDRRYVGNTKTVNGGGKENIPLSNVLEYAEKSPHAGFIRRCFDSTEPQVFDAIKKTIQNGGSNNGK</sequence>
<dbReference type="EMBL" id="BK016250">
    <property type="protein sequence ID" value="DAG05094.1"/>
    <property type="molecule type" value="Genomic_DNA"/>
</dbReference>